<dbReference type="PRINTS" id="PR00450">
    <property type="entry name" value="RECOVERIN"/>
</dbReference>
<evidence type="ECO:0000313" key="5">
    <source>
        <dbReference type="EMBL" id="UYV74831.1"/>
    </source>
</evidence>
<evidence type="ECO:0000259" key="4">
    <source>
        <dbReference type="PROSITE" id="PS50222"/>
    </source>
</evidence>
<dbReference type="InterPro" id="IPR018247">
    <property type="entry name" value="EF_Hand_1_Ca_BS"/>
</dbReference>
<keyword evidence="3" id="KW-0106">Calcium</keyword>
<keyword evidence="1" id="KW-0479">Metal-binding</keyword>
<dbReference type="PROSITE" id="PS00018">
    <property type="entry name" value="EF_HAND_1"/>
    <property type="match status" value="1"/>
</dbReference>
<dbReference type="SUPFAM" id="SSF47473">
    <property type="entry name" value="EF-hand"/>
    <property type="match status" value="1"/>
</dbReference>
<name>A0ABY6L128_9ARAC</name>
<evidence type="ECO:0000256" key="3">
    <source>
        <dbReference type="ARBA" id="ARBA00022837"/>
    </source>
</evidence>
<gene>
    <name evidence="5" type="ORF">LAZ67_12001189</name>
</gene>
<dbReference type="EMBL" id="CP092874">
    <property type="protein sequence ID" value="UYV74831.1"/>
    <property type="molecule type" value="Genomic_DNA"/>
</dbReference>
<dbReference type="InterPro" id="IPR011992">
    <property type="entry name" value="EF-hand-dom_pair"/>
</dbReference>
<evidence type="ECO:0000256" key="1">
    <source>
        <dbReference type="ARBA" id="ARBA00022723"/>
    </source>
</evidence>
<dbReference type="InterPro" id="IPR028846">
    <property type="entry name" value="Recoverin"/>
</dbReference>
<dbReference type="PROSITE" id="PS50222">
    <property type="entry name" value="EF_HAND_2"/>
    <property type="match status" value="1"/>
</dbReference>
<dbReference type="SMART" id="SM00054">
    <property type="entry name" value="EFh"/>
    <property type="match status" value="1"/>
</dbReference>
<sequence>MIIVDFVQGLSTLSRGSTLEKLQWTFNLYDINGDGRVSKDEMFEITNAIYCLLGRFIEPEVDEESTRDHAERVFQVFRVTLALHCVYQVIFQYGRLGEHCKKILLLLESE</sequence>
<evidence type="ECO:0000256" key="2">
    <source>
        <dbReference type="ARBA" id="ARBA00022737"/>
    </source>
</evidence>
<dbReference type="InterPro" id="IPR002048">
    <property type="entry name" value="EF_hand_dom"/>
</dbReference>
<proteinExistence type="predicted"/>
<evidence type="ECO:0000313" key="6">
    <source>
        <dbReference type="Proteomes" id="UP001235939"/>
    </source>
</evidence>
<protein>
    <submittedName>
        <fullName evidence="5">KCNIP4</fullName>
    </submittedName>
</protein>
<dbReference type="Gene3D" id="1.10.238.10">
    <property type="entry name" value="EF-hand"/>
    <property type="match status" value="1"/>
</dbReference>
<reference evidence="5 6" key="1">
    <citation type="submission" date="2022-01" db="EMBL/GenBank/DDBJ databases">
        <title>A chromosomal length assembly of Cordylochernes scorpioides.</title>
        <authorList>
            <person name="Zeh D."/>
            <person name="Zeh J."/>
        </authorList>
    </citation>
    <scope>NUCLEOTIDE SEQUENCE [LARGE SCALE GENOMIC DNA]</scope>
    <source>
        <strain evidence="5">IN4F17</strain>
        <tissue evidence="5">Whole Body</tissue>
    </source>
</reference>
<dbReference type="Proteomes" id="UP001235939">
    <property type="component" value="Chromosome 12"/>
</dbReference>
<organism evidence="5 6">
    <name type="scientific">Cordylochernes scorpioides</name>
    <dbReference type="NCBI Taxonomy" id="51811"/>
    <lineage>
        <taxon>Eukaryota</taxon>
        <taxon>Metazoa</taxon>
        <taxon>Ecdysozoa</taxon>
        <taxon>Arthropoda</taxon>
        <taxon>Chelicerata</taxon>
        <taxon>Arachnida</taxon>
        <taxon>Pseudoscorpiones</taxon>
        <taxon>Cheliferoidea</taxon>
        <taxon>Chernetidae</taxon>
        <taxon>Cordylochernes</taxon>
    </lineage>
</organism>
<dbReference type="PANTHER" id="PTHR23055">
    <property type="entry name" value="CALCIUM BINDING PROTEINS"/>
    <property type="match status" value="1"/>
</dbReference>
<keyword evidence="2" id="KW-0677">Repeat</keyword>
<accession>A0ABY6L128</accession>
<feature type="domain" description="EF-hand" evidence="4">
    <location>
        <begin position="17"/>
        <end position="52"/>
    </location>
</feature>
<keyword evidence="6" id="KW-1185">Reference proteome</keyword>
<dbReference type="PANTHER" id="PTHR23055:SF167">
    <property type="entry name" value="EF-HAND DOMAIN-CONTAINING PROTEIN"/>
    <property type="match status" value="1"/>
</dbReference>